<keyword evidence="5" id="KW-1185">Reference proteome</keyword>
<keyword evidence="4" id="KW-0540">Nuclease</keyword>
<dbReference type="NCBIfam" id="TIGR03033">
    <property type="entry name" value="phage_rel_nuc"/>
    <property type="match status" value="1"/>
</dbReference>
<organism evidence="4 5">
    <name type="scientific">Hydrogeniiclostridium mannosilyticum</name>
    <dbReference type="NCBI Taxonomy" id="2764322"/>
    <lineage>
        <taxon>Bacteria</taxon>
        <taxon>Bacillati</taxon>
        <taxon>Bacillota</taxon>
        <taxon>Clostridia</taxon>
        <taxon>Eubacteriales</taxon>
        <taxon>Acutalibacteraceae</taxon>
        <taxon>Hydrogeniiclostridium</taxon>
    </lineage>
</organism>
<protein>
    <submittedName>
        <fullName evidence="4">Endonuclease</fullName>
    </submittedName>
</protein>
<dbReference type="PANTHER" id="PTHR46609">
    <property type="entry name" value="EXONUCLEASE, PHAGE-TYPE/RECB, C-TERMINAL DOMAIN-CONTAINING PROTEIN"/>
    <property type="match status" value="1"/>
</dbReference>
<dbReference type="InterPro" id="IPR019080">
    <property type="entry name" value="YqaJ_viral_recombinase"/>
</dbReference>
<reference evidence="4 5" key="1">
    <citation type="submission" date="2018-06" db="EMBL/GenBank/DDBJ databases">
        <title>Noncontiguous genome sequence of Ruminococcaceae bacterium ASD2818.</title>
        <authorList>
            <person name="Chaplin A.V."/>
            <person name="Sokolova S.R."/>
            <person name="Kochetkova T.O."/>
            <person name="Goltsov A.Y."/>
            <person name="Trofimov D.Y."/>
            <person name="Efimov B.A."/>
        </authorList>
    </citation>
    <scope>NUCLEOTIDE SEQUENCE [LARGE SCALE GENOMIC DNA]</scope>
    <source>
        <strain evidence="4 5">ASD2818</strain>
    </source>
</reference>
<dbReference type="GO" id="GO:0004519">
    <property type="term" value="F:endonuclease activity"/>
    <property type="evidence" value="ECO:0007669"/>
    <property type="project" value="UniProtKB-KW"/>
</dbReference>
<dbReference type="Proteomes" id="UP000249377">
    <property type="component" value="Unassembled WGS sequence"/>
</dbReference>
<dbReference type="InterPro" id="IPR051703">
    <property type="entry name" value="NF-kappa-B_Signaling_Reg"/>
</dbReference>
<dbReference type="InterPro" id="IPR017482">
    <property type="entry name" value="Lambda-type_endonuclease"/>
</dbReference>
<keyword evidence="1" id="KW-0378">Hydrolase</keyword>
<dbReference type="AlphaFoldDB" id="A0A328UBY6"/>
<dbReference type="EMBL" id="QLYR01000016">
    <property type="protein sequence ID" value="RAQ22127.1"/>
    <property type="molecule type" value="Genomic_DNA"/>
</dbReference>
<evidence type="ECO:0000259" key="3">
    <source>
        <dbReference type="Pfam" id="PF09588"/>
    </source>
</evidence>
<evidence type="ECO:0000313" key="5">
    <source>
        <dbReference type="Proteomes" id="UP000249377"/>
    </source>
</evidence>
<evidence type="ECO:0000313" key="4">
    <source>
        <dbReference type="EMBL" id="RAQ22127.1"/>
    </source>
</evidence>
<dbReference type="InterPro" id="IPR011604">
    <property type="entry name" value="PDDEXK-like_dom_sf"/>
</dbReference>
<name>A0A328UBY6_9FIRM</name>
<keyword evidence="4" id="KW-0255">Endonuclease</keyword>
<dbReference type="SUPFAM" id="SSF52980">
    <property type="entry name" value="Restriction endonuclease-like"/>
    <property type="match status" value="1"/>
</dbReference>
<comment type="caution">
    <text evidence="4">The sequence shown here is derived from an EMBL/GenBank/DDBJ whole genome shotgun (WGS) entry which is preliminary data.</text>
</comment>
<evidence type="ECO:0000256" key="1">
    <source>
        <dbReference type="ARBA" id="ARBA00022801"/>
    </source>
</evidence>
<keyword evidence="2" id="KW-0175">Coiled coil</keyword>
<evidence type="ECO:0000256" key="2">
    <source>
        <dbReference type="SAM" id="Coils"/>
    </source>
</evidence>
<feature type="coiled-coil region" evidence="2">
    <location>
        <begin position="252"/>
        <end position="279"/>
    </location>
</feature>
<sequence>MVVPSYNPRSLVDTKGLTEKEWLEWRRKGIGGSDASIILGISPFATARDLYYDKLHIASYKDDTGNWVALQIGHLLEDLVAEIFHKKTGYPIYQDKRMFYHPLYPYMLANVDYFVTLPNGETAILEIKTTSYNGKDAWWINGEETVPVNYEAQGRHYMAVMNLNHVFYCCLYGNNEDTVIIRHVERDTAYEEELIALEGIFWNEHVLKRVPPPYTEDGSLVIQSVKRHSGMADPTAPAVELSLPLASCVVRFTELQAQKKQADAQSKKIEGEMKRLQGRIVEAMGKSCTAVCSTGGSSYTITYNPYRKPNISKDNLIRLQAQHPDIYQDYVTVLEKRRLYVKKSQKENAA</sequence>
<dbReference type="Gene3D" id="3.90.320.10">
    <property type="match status" value="1"/>
</dbReference>
<dbReference type="PANTHER" id="PTHR46609:SF6">
    <property type="entry name" value="EXONUCLEASE, PHAGE-TYPE_RECB, C-TERMINAL DOMAIN-CONTAINING PROTEIN-RELATED"/>
    <property type="match status" value="1"/>
</dbReference>
<dbReference type="Pfam" id="PF09588">
    <property type="entry name" value="YqaJ"/>
    <property type="match status" value="1"/>
</dbReference>
<dbReference type="RefSeq" id="WP_112333731.1">
    <property type="nucleotide sequence ID" value="NZ_QLYR01000016.1"/>
</dbReference>
<proteinExistence type="predicted"/>
<dbReference type="InterPro" id="IPR011335">
    <property type="entry name" value="Restrct_endonuc-II-like"/>
</dbReference>
<gene>
    <name evidence="4" type="ORF">DPQ25_13645</name>
</gene>
<feature type="domain" description="YqaJ viral recombinase" evidence="3">
    <location>
        <begin position="21"/>
        <end position="161"/>
    </location>
</feature>
<accession>A0A328UBY6</accession>
<dbReference type="GO" id="GO:0016787">
    <property type="term" value="F:hydrolase activity"/>
    <property type="evidence" value="ECO:0007669"/>
    <property type="project" value="UniProtKB-KW"/>
</dbReference>